<dbReference type="InterPro" id="IPR003607">
    <property type="entry name" value="HD/PDEase_dom"/>
</dbReference>
<comment type="caution">
    <text evidence="1">The sequence shown here is derived from an EMBL/GenBank/DDBJ whole genome shotgun (WGS) entry which is preliminary data.</text>
</comment>
<proteinExistence type="predicted"/>
<evidence type="ECO:0008006" key="3">
    <source>
        <dbReference type="Google" id="ProtNLM"/>
    </source>
</evidence>
<name>A0A8T9C5I9_9HELO</name>
<dbReference type="SUPFAM" id="SSF109604">
    <property type="entry name" value="HD-domain/PDEase-like"/>
    <property type="match status" value="1"/>
</dbReference>
<protein>
    <recommendedName>
        <fullName evidence="3">HD domain-containing protein</fullName>
    </recommendedName>
</protein>
<sequence length="181" mass="19624">ADAPSSITLDPTTITLSALLHDVGDRKYLQKGDDPSIMVRDLLLGFGAEQALAEKVQPICSGVSCSSEIKDRSHVRRLIAQHPELAVVQDADRLDAIGAVGVGRVFTYGGAVVGRAMEDSMAIFKMKLFELEGIMKTEPGMQMAKERTAILRTFRKWWDEEVKMADVGASILSSGAQSNSD</sequence>
<accession>A0A8T9C5I9</accession>
<dbReference type="PANTHER" id="PTHR33594:SF1">
    <property type="entry name" value="HD_PDEASE DOMAIN-CONTAINING PROTEIN"/>
    <property type="match status" value="1"/>
</dbReference>
<dbReference type="CDD" id="cd00077">
    <property type="entry name" value="HDc"/>
    <property type="match status" value="1"/>
</dbReference>
<dbReference type="Proteomes" id="UP000469558">
    <property type="component" value="Unassembled WGS sequence"/>
</dbReference>
<gene>
    <name evidence="1" type="primary">ypgQ_0</name>
    <name evidence="1" type="ORF">LSUE1_G004507</name>
</gene>
<evidence type="ECO:0000313" key="2">
    <source>
        <dbReference type="Proteomes" id="UP000469558"/>
    </source>
</evidence>
<dbReference type="AlphaFoldDB" id="A0A8T9C5I9"/>
<dbReference type="OrthoDB" id="16547at2759"/>
<dbReference type="Gene3D" id="1.10.3210.50">
    <property type="match status" value="1"/>
</dbReference>
<evidence type="ECO:0000313" key="1">
    <source>
        <dbReference type="EMBL" id="TVY80666.1"/>
    </source>
</evidence>
<dbReference type="EMBL" id="QGMK01000635">
    <property type="protein sequence ID" value="TVY80666.1"/>
    <property type="molecule type" value="Genomic_DNA"/>
</dbReference>
<feature type="non-terminal residue" evidence="1">
    <location>
        <position position="1"/>
    </location>
</feature>
<organism evidence="1 2">
    <name type="scientific">Lachnellula suecica</name>
    <dbReference type="NCBI Taxonomy" id="602035"/>
    <lineage>
        <taxon>Eukaryota</taxon>
        <taxon>Fungi</taxon>
        <taxon>Dikarya</taxon>
        <taxon>Ascomycota</taxon>
        <taxon>Pezizomycotina</taxon>
        <taxon>Leotiomycetes</taxon>
        <taxon>Helotiales</taxon>
        <taxon>Lachnaceae</taxon>
        <taxon>Lachnellula</taxon>
    </lineage>
</organism>
<dbReference type="PANTHER" id="PTHR33594">
    <property type="entry name" value="SUPERFAMILY HYDROLASE, PUTATIVE (AFU_ORTHOLOGUE AFUA_1G03035)-RELATED"/>
    <property type="match status" value="1"/>
</dbReference>
<reference evidence="1 2" key="1">
    <citation type="submission" date="2018-05" db="EMBL/GenBank/DDBJ databases">
        <title>Genome sequencing and assembly of the regulated plant pathogen Lachnellula willkommii and related sister species for the development of diagnostic species identification markers.</title>
        <authorList>
            <person name="Giroux E."/>
            <person name="Bilodeau G."/>
        </authorList>
    </citation>
    <scope>NUCLEOTIDE SEQUENCE [LARGE SCALE GENOMIC DNA]</scope>
    <source>
        <strain evidence="1 2">CBS 268.59</strain>
    </source>
</reference>
<keyword evidence="2" id="KW-1185">Reference proteome</keyword>